<dbReference type="AlphaFoldDB" id="V9D0C9"/>
<dbReference type="PANTHER" id="PTHR15588">
    <property type="entry name" value="LSM1"/>
    <property type="match status" value="1"/>
</dbReference>
<accession>V9D0C9</accession>
<dbReference type="SUPFAM" id="SSF50182">
    <property type="entry name" value="Sm-like ribonucleoproteins"/>
    <property type="match status" value="1"/>
</dbReference>
<feature type="region of interest" description="Disordered" evidence="6">
    <location>
        <begin position="108"/>
        <end position="129"/>
    </location>
</feature>
<feature type="compositionally biased region" description="Low complexity" evidence="6">
    <location>
        <begin position="19"/>
        <end position="36"/>
    </location>
</feature>
<feature type="region of interest" description="Disordered" evidence="6">
    <location>
        <begin position="157"/>
        <end position="212"/>
    </location>
</feature>
<evidence type="ECO:0000313" key="8">
    <source>
        <dbReference type="EMBL" id="ETI20121.1"/>
    </source>
</evidence>
<dbReference type="HOGENOM" id="CLU_076902_0_0_1"/>
<name>V9D0C9_9EURO</name>
<feature type="compositionally biased region" description="Basic and acidic residues" evidence="6">
    <location>
        <begin position="176"/>
        <end position="189"/>
    </location>
</feature>
<dbReference type="RefSeq" id="XP_008730689.1">
    <property type="nucleotide sequence ID" value="XM_008732467.1"/>
</dbReference>
<evidence type="ECO:0000259" key="7">
    <source>
        <dbReference type="SMART" id="SM00651"/>
    </source>
</evidence>
<evidence type="ECO:0000256" key="1">
    <source>
        <dbReference type="ARBA" id="ARBA00022490"/>
    </source>
</evidence>
<comment type="subcellular location">
    <subcellularLocation>
        <location evidence="5">Cytoplasm</location>
    </subcellularLocation>
    <subcellularLocation>
        <location evidence="5">Cytoplasm</location>
        <location evidence="5">P-body</location>
    </subcellularLocation>
</comment>
<feature type="region of interest" description="Disordered" evidence="6">
    <location>
        <begin position="1"/>
        <end position="53"/>
    </location>
</feature>
<dbReference type="InterPro" id="IPR001163">
    <property type="entry name" value="Sm_dom_euk/arc"/>
</dbReference>
<dbReference type="Pfam" id="PF01423">
    <property type="entry name" value="LSM"/>
    <property type="match status" value="1"/>
</dbReference>
<dbReference type="GO" id="GO:1990904">
    <property type="term" value="C:ribonucleoprotein complex"/>
    <property type="evidence" value="ECO:0007669"/>
    <property type="project" value="UniProtKB-KW"/>
</dbReference>
<proteinExistence type="inferred from homology"/>
<dbReference type="OrthoDB" id="10263346at2759"/>
<dbReference type="InterPro" id="IPR010920">
    <property type="entry name" value="LSM_dom_sf"/>
</dbReference>
<dbReference type="GO" id="GO:0000290">
    <property type="term" value="P:deadenylation-dependent decapping of nuclear-transcribed mRNA"/>
    <property type="evidence" value="ECO:0007669"/>
    <property type="project" value="TreeGrafter"/>
</dbReference>
<keyword evidence="5" id="KW-0507">mRNA processing</keyword>
<dbReference type="EMBL" id="KB822708">
    <property type="protein sequence ID" value="ETI20121.1"/>
    <property type="molecule type" value="Genomic_DNA"/>
</dbReference>
<dbReference type="GO" id="GO:0000932">
    <property type="term" value="C:P-body"/>
    <property type="evidence" value="ECO:0007669"/>
    <property type="project" value="UniProtKB-SubCell"/>
</dbReference>
<evidence type="ECO:0000256" key="5">
    <source>
        <dbReference type="RuleBase" id="RU365047"/>
    </source>
</evidence>
<dbReference type="GO" id="GO:0006397">
    <property type="term" value="P:mRNA processing"/>
    <property type="evidence" value="ECO:0007669"/>
    <property type="project" value="UniProtKB-UniRule"/>
</dbReference>
<evidence type="ECO:0000256" key="4">
    <source>
        <dbReference type="ARBA" id="ARBA00025892"/>
    </source>
</evidence>
<dbReference type="VEuPathDB" id="FungiDB:G647_08155"/>
<evidence type="ECO:0000313" key="9">
    <source>
        <dbReference type="Proteomes" id="UP000030678"/>
    </source>
</evidence>
<sequence>MEHLSLNEPPAHPSSPRRQGQVQQHPHQQQQQQQQQNAVFPGPSAPQGAPQLPPQMFTTAAQLLDLTDKKLLLVLRDGRKIFGVLRSWDQFANLVLTETRERYFVTAPPSVSTSTNPHTDSTITPSESQQHARNLYCDIPRGTFLVRGENVLLLGEVDLDKDDDPPPGYEEGDVEEVFRLQKEAEQERKRRDKARGKRTAWRDPEGSGEVLF</sequence>
<feature type="compositionally biased region" description="Polar residues" evidence="6">
    <location>
        <begin position="109"/>
        <end position="129"/>
    </location>
</feature>
<dbReference type="GO" id="GO:1990726">
    <property type="term" value="C:Lsm1-7-Pat1 complex"/>
    <property type="evidence" value="ECO:0007669"/>
    <property type="project" value="TreeGrafter"/>
</dbReference>
<keyword evidence="2 5" id="KW-0694">RNA-binding</keyword>
<dbReference type="GO" id="GO:0003729">
    <property type="term" value="F:mRNA binding"/>
    <property type="evidence" value="ECO:0007669"/>
    <property type="project" value="TreeGrafter"/>
</dbReference>
<feature type="compositionally biased region" description="Basic residues" evidence="6">
    <location>
        <begin position="190"/>
        <end position="199"/>
    </location>
</feature>
<protein>
    <recommendedName>
        <fullName evidence="5">U6 snRNA-associated Sm-like protein LSm1</fullName>
    </recommendedName>
</protein>
<reference evidence="8 9" key="1">
    <citation type="submission" date="2013-03" db="EMBL/GenBank/DDBJ databases">
        <title>The Genome Sequence of Cladophialophora carrionii CBS 160.54.</title>
        <authorList>
            <consortium name="The Broad Institute Genomics Platform"/>
            <person name="Cuomo C."/>
            <person name="de Hoog S."/>
            <person name="Gorbushina A."/>
            <person name="Walker B."/>
            <person name="Young S.K."/>
            <person name="Zeng Q."/>
            <person name="Gargeya S."/>
            <person name="Fitzgerald M."/>
            <person name="Haas B."/>
            <person name="Abouelleil A."/>
            <person name="Allen A.W."/>
            <person name="Alvarado L."/>
            <person name="Arachchi H.M."/>
            <person name="Berlin A.M."/>
            <person name="Chapman S.B."/>
            <person name="Gainer-Dewar J."/>
            <person name="Goldberg J."/>
            <person name="Griggs A."/>
            <person name="Gujja S."/>
            <person name="Hansen M."/>
            <person name="Howarth C."/>
            <person name="Imamovic A."/>
            <person name="Ireland A."/>
            <person name="Larimer J."/>
            <person name="McCowan C."/>
            <person name="Murphy C."/>
            <person name="Pearson M."/>
            <person name="Poon T.W."/>
            <person name="Priest M."/>
            <person name="Roberts A."/>
            <person name="Saif S."/>
            <person name="Shea T."/>
            <person name="Sisk P."/>
            <person name="Sykes S."/>
            <person name="Wortman J."/>
            <person name="Nusbaum C."/>
            <person name="Birren B."/>
        </authorList>
    </citation>
    <scope>NUCLEOTIDE SEQUENCE [LARGE SCALE GENOMIC DNA]</scope>
    <source>
        <strain evidence="8 9">CBS 160.54</strain>
    </source>
</reference>
<feature type="domain" description="Sm" evidence="7">
    <location>
        <begin position="61"/>
        <end position="156"/>
    </location>
</feature>
<dbReference type="GeneID" id="19986648"/>
<dbReference type="InterPro" id="IPR044642">
    <property type="entry name" value="PTHR15588"/>
</dbReference>
<evidence type="ECO:0000256" key="2">
    <source>
        <dbReference type="ARBA" id="ARBA00022884"/>
    </source>
</evidence>
<dbReference type="PANTHER" id="PTHR15588:SF8">
    <property type="entry name" value="U6 SNRNA-ASSOCIATED SM-LIKE PROTEIN LSM1"/>
    <property type="match status" value="1"/>
</dbReference>
<dbReference type="Gene3D" id="2.30.30.100">
    <property type="match status" value="1"/>
</dbReference>
<comment type="similarity">
    <text evidence="5">Belongs to the snRNP Sm proteins family.</text>
</comment>
<dbReference type="SMART" id="SM00651">
    <property type="entry name" value="Sm"/>
    <property type="match status" value="1"/>
</dbReference>
<organism evidence="8 9">
    <name type="scientific">Cladophialophora carrionii CBS 160.54</name>
    <dbReference type="NCBI Taxonomy" id="1279043"/>
    <lineage>
        <taxon>Eukaryota</taxon>
        <taxon>Fungi</taxon>
        <taxon>Dikarya</taxon>
        <taxon>Ascomycota</taxon>
        <taxon>Pezizomycotina</taxon>
        <taxon>Eurotiomycetes</taxon>
        <taxon>Chaetothyriomycetidae</taxon>
        <taxon>Chaetothyriales</taxon>
        <taxon>Herpotrichiellaceae</taxon>
        <taxon>Cladophialophora</taxon>
    </lineage>
</organism>
<comment type="function">
    <text evidence="5">Component of the cytoplasmic LSM1-LSM7 complex which is involved in mRNA degradation.</text>
</comment>
<evidence type="ECO:0000256" key="3">
    <source>
        <dbReference type="ARBA" id="ARBA00023274"/>
    </source>
</evidence>
<gene>
    <name evidence="5" type="primary">LSM1</name>
    <name evidence="8" type="ORF">G647_08155</name>
</gene>
<comment type="subunit">
    <text evidence="4">Component of the heptameric LSM1-LSM7 complex, which consists of LSM1, LSM2, LSM3, LSM4, LSM5, LSM6 and LSM7. Component of the heptameric LSM2-LSM8 complex, which consists of LSM2, LSM3, LSM4, LSM5, LSM6, LSM7 and LSM8. The LSm subunits form a seven-membered ring structure with a doughnut shape.</text>
</comment>
<evidence type="ECO:0000256" key="6">
    <source>
        <dbReference type="SAM" id="MobiDB-lite"/>
    </source>
</evidence>
<comment type="subunit">
    <text evidence="5">Component of the heptameric LSM1-LSM7 complex that forms a seven-membered ring structure with a donut shape.</text>
</comment>
<feature type="compositionally biased region" description="Acidic residues" evidence="6">
    <location>
        <begin position="157"/>
        <end position="175"/>
    </location>
</feature>
<keyword evidence="1 5" id="KW-0963">Cytoplasm</keyword>
<keyword evidence="3 5" id="KW-0687">Ribonucleoprotein</keyword>
<dbReference type="InterPro" id="IPR034104">
    <property type="entry name" value="Lsm1"/>
</dbReference>
<dbReference type="CDD" id="cd01728">
    <property type="entry name" value="LSm1"/>
    <property type="match status" value="1"/>
</dbReference>
<dbReference type="Proteomes" id="UP000030678">
    <property type="component" value="Unassembled WGS sequence"/>
</dbReference>
<dbReference type="SUPFAM" id="SSF81995">
    <property type="entry name" value="beta-sandwich domain of Sec23/24"/>
    <property type="match status" value="1"/>
</dbReference>